<dbReference type="PANTHER" id="PTHR42831">
    <property type="entry name" value="FE-S PROTEIN MATURATION AUXILIARY FACTOR YITW"/>
    <property type="match status" value="1"/>
</dbReference>
<reference evidence="2 4" key="1">
    <citation type="submission" date="2018-05" db="EMBL/GenBank/DDBJ databases">
        <title>Genome Sequence of an Efficient Indole-Degrading Bacterium, Alcaligenes sp.YBY.</title>
        <authorList>
            <person name="Yang B."/>
        </authorList>
    </citation>
    <scope>NUCLEOTIDE SEQUENCE [LARGE SCALE GENOMIC DNA]</scope>
    <source>
        <strain evidence="2 4">YBY</strain>
    </source>
</reference>
<evidence type="ECO:0000313" key="5">
    <source>
        <dbReference type="Proteomes" id="UP001211866"/>
    </source>
</evidence>
<reference evidence="3 5" key="3">
    <citation type="submission" date="2022-05" db="EMBL/GenBank/DDBJ databases">
        <title>Complete sequence of strain NY11312.</title>
        <authorList>
            <person name="Zhou D."/>
        </authorList>
    </citation>
    <scope>NUCLEOTIDE SEQUENCE [LARGE SCALE GENOMIC DNA]</scope>
    <source>
        <strain evidence="3 5">NY11312</strain>
    </source>
</reference>
<dbReference type="Proteomes" id="UP000245216">
    <property type="component" value="Unassembled WGS sequence"/>
</dbReference>
<dbReference type="RefSeq" id="WP_042480373.1">
    <property type="nucleotide sequence ID" value="NZ_CAXOKM010000003.1"/>
</dbReference>
<dbReference type="InterPro" id="IPR034904">
    <property type="entry name" value="FSCA_dom_sf"/>
</dbReference>
<keyword evidence="5" id="KW-1185">Reference proteome</keyword>
<dbReference type="PANTHER" id="PTHR42831:SF1">
    <property type="entry name" value="FE-S PROTEIN MATURATION AUXILIARY FACTOR YITW"/>
    <property type="match status" value="1"/>
</dbReference>
<dbReference type="SUPFAM" id="SSF117916">
    <property type="entry name" value="Fe-S cluster assembly (FSCA) domain-like"/>
    <property type="match status" value="1"/>
</dbReference>
<dbReference type="AlphaFoldDB" id="A0A2U2BHU8"/>
<dbReference type="EMBL" id="CP096916">
    <property type="protein sequence ID" value="WBM40126.1"/>
    <property type="molecule type" value="Genomic_DNA"/>
</dbReference>
<evidence type="ECO:0000313" key="2">
    <source>
        <dbReference type="EMBL" id="PWE13556.1"/>
    </source>
</evidence>
<reference evidence="2 4" key="2">
    <citation type="submission" date="2018-05" db="EMBL/GenBank/DDBJ databases">
        <authorList>
            <person name="Lanie J.A."/>
            <person name="Ng W.-L."/>
            <person name="Kazmierczak K.M."/>
            <person name="Andrzejewski T.M."/>
            <person name="Davidsen T.M."/>
            <person name="Wayne K.J."/>
            <person name="Tettelin H."/>
            <person name="Glass J.I."/>
            <person name="Rusch D."/>
            <person name="Podicherti R."/>
            <person name="Tsui H.-C.T."/>
            <person name="Winkler M.E."/>
        </authorList>
    </citation>
    <scope>NUCLEOTIDE SEQUENCE [LARGE SCALE GENOMIC DNA]</scope>
    <source>
        <strain evidence="2 4">YBY</strain>
    </source>
</reference>
<protein>
    <submittedName>
        <fullName evidence="2 3">Fe-S cluster assembly protein SufT</fullName>
    </submittedName>
</protein>
<dbReference type="EMBL" id="QEXO01000004">
    <property type="protein sequence ID" value="PWE13556.1"/>
    <property type="molecule type" value="Genomic_DNA"/>
</dbReference>
<dbReference type="Proteomes" id="UP001211866">
    <property type="component" value="Chromosome"/>
</dbReference>
<dbReference type="NCBIfam" id="TIGR03406">
    <property type="entry name" value="FeS_long_SufT"/>
    <property type="match status" value="1"/>
</dbReference>
<accession>A0A2U2BHU8</accession>
<sequence>MSYFERHDVLVSRDCPAVSIPYGAPVTIEAGCTATITQKLGGSYTVMVEGNLYRIEGVDADALGFESQDKPEVFVPELPLSEKTIEDAAWIVLSSVYDPEIPVDIVNLGLVYACHVNQTGPETFSITMEMTLTAPGCGMGTMIADEARYKLETIQGVEKAVVDLVWDPPWSRERMSESARLQLGML</sequence>
<feature type="domain" description="MIP18 family-like" evidence="1">
    <location>
        <begin position="87"/>
        <end position="160"/>
    </location>
</feature>
<dbReference type="STRING" id="511.UZ73_18125"/>
<dbReference type="OrthoDB" id="9805360at2"/>
<gene>
    <name evidence="2" type="primary">sufT</name>
    <name evidence="2" type="ORF">DF183_17335</name>
    <name evidence="3" type="ORF">M2J83_10025</name>
</gene>
<name>A0A2U2BHU8_ALCFA</name>
<dbReference type="InterPro" id="IPR052339">
    <property type="entry name" value="Fe-S_Maturation_MIP18"/>
</dbReference>
<evidence type="ECO:0000259" key="1">
    <source>
        <dbReference type="Pfam" id="PF01883"/>
    </source>
</evidence>
<dbReference type="Pfam" id="PF01883">
    <property type="entry name" value="FeS_assembly_P"/>
    <property type="match status" value="1"/>
</dbReference>
<dbReference type="InterPro" id="IPR002744">
    <property type="entry name" value="MIP18-like"/>
</dbReference>
<dbReference type="Gene3D" id="3.30.300.130">
    <property type="entry name" value="Fe-S cluster assembly (FSCA)"/>
    <property type="match status" value="1"/>
</dbReference>
<proteinExistence type="predicted"/>
<evidence type="ECO:0000313" key="4">
    <source>
        <dbReference type="Proteomes" id="UP000245216"/>
    </source>
</evidence>
<organism evidence="2 4">
    <name type="scientific">Alcaligenes faecalis</name>
    <dbReference type="NCBI Taxonomy" id="511"/>
    <lineage>
        <taxon>Bacteria</taxon>
        <taxon>Pseudomonadati</taxon>
        <taxon>Pseudomonadota</taxon>
        <taxon>Betaproteobacteria</taxon>
        <taxon>Burkholderiales</taxon>
        <taxon>Alcaligenaceae</taxon>
        <taxon>Alcaligenes</taxon>
    </lineage>
</organism>
<dbReference type="InterPro" id="IPR017776">
    <property type="entry name" value="FeS_assembly_SufT_put"/>
</dbReference>
<evidence type="ECO:0000313" key="3">
    <source>
        <dbReference type="EMBL" id="WBM40126.1"/>
    </source>
</evidence>